<feature type="compositionally biased region" description="Pro residues" evidence="1">
    <location>
        <begin position="97"/>
        <end position="109"/>
    </location>
</feature>
<dbReference type="Proteomes" id="UP001556367">
    <property type="component" value="Unassembled WGS sequence"/>
</dbReference>
<dbReference type="EMBL" id="JASNQZ010000011">
    <property type="protein sequence ID" value="KAL0950884.1"/>
    <property type="molecule type" value="Genomic_DNA"/>
</dbReference>
<evidence type="ECO:0000256" key="1">
    <source>
        <dbReference type="SAM" id="MobiDB-lite"/>
    </source>
</evidence>
<feature type="compositionally biased region" description="Polar residues" evidence="1">
    <location>
        <begin position="159"/>
        <end position="172"/>
    </location>
</feature>
<organism evidence="2 3">
    <name type="scientific">Hohenbuehelia grisea</name>
    <dbReference type="NCBI Taxonomy" id="104357"/>
    <lineage>
        <taxon>Eukaryota</taxon>
        <taxon>Fungi</taxon>
        <taxon>Dikarya</taxon>
        <taxon>Basidiomycota</taxon>
        <taxon>Agaricomycotina</taxon>
        <taxon>Agaricomycetes</taxon>
        <taxon>Agaricomycetidae</taxon>
        <taxon>Agaricales</taxon>
        <taxon>Pleurotineae</taxon>
        <taxon>Pleurotaceae</taxon>
        <taxon>Hohenbuehelia</taxon>
    </lineage>
</organism>
<keyword evidence="3" id="KW-1185">Reference proteome</keyword>
<feature type="compositionally biased region" description="Polar residues" evidence="1">
    <location>
        <begin position="123"/>
        <end position="135"/>
    </location>
</feature>
<accession>A0ABR3J5F8</accession>
<evidence type="ECO:0000313" key="3">
    <source>
        <dbReference type="Proteomes" id="UP001556367"/>
    </source>
</evidence>
<feature type="compositionally biased region" description="Polar residues" evidence="1">
    <location>
        <begin position="1"/>
        <end position="10"/>
    </location>
</feature>
<gene>
    <name evidence="2" type="ORF">HGRIS_007643</name>
</gene>
<feature type="compositionally biased region" description="Basic and acidic residues" evidence="1">
    <location>
        <begin position="44"/>
        <end position="69"/>
    </location>
</feature>
<name>A0ABR3J5F8_9AGAR</name>
<evidence type="ECO:0000313" key="2">
    <source>
        <dbReference type="EMBL" id="KAL0950884.1"/>
    </source>
</evidence>
<reference evidence="3" key="1">
    <citation type="submission" date="2024-06" db="EMBL/GenBank/DDBJ databases">
        <title>Multi-omics analyses provide insights into the biosynthesis of the anticancer antibiotic pleurotin in Hohenbuehelia grisea.</title>
        <authorList>
            <person name="Weaver J.A."/>
            <person name="Alberti F."/>
        </authorList>
    </citation>
    <scope>NUCLEOTIDE SEQUENCE [LARGE SCALE GENOMIC DNA]</scope>
    <source>
        <strain evidence="3">T-177</strain>
    </source>
</reference>
<feature type="region of interest" description="Disordered" evidence="1">
    <location>
        <begin position="1"/>
        <end position="197"/>
    </location>
</feature>
<comment type="caution">
    <text evidence="2">The sequence shown here is derived from an EMBL/GenBank/DDBJ whole genome shotgun (WGS) entry which is preliminary data.</text>
</comment>
<protein>
    <submittedName>
        <fullName evidence="2">Uncharacterized protein</fullName>
    </submittedName>
</protein>
<proteinExistence type="predicted"/>
<sequence>MTTASPSLNGVHNGDKHVVLNGINTNGHNPLDSPALDSPATPVESRDPPDVKIDTDYHEQESDVRHEPCPVKFIEPTENASVVPQVGTPMDPASIPVDPPHGTPPPPPGELLEDVRMAEEQETGSNGVTEVNGTQEDVEMGPPSTVGGDSAGSLGEPNGLTNGTPTSHTSPNAMDEDTKPPPAKRQRTHTDADKASRAHVSIPSVLVRRYGRANPPFMFVLRPKVRHPSPSVNARSLRGRYACTTSYSNTATSHCDFRRYYGSDSDSDLRLDPVYFQHPSISFLWLDNSTTQEAQGCLALLASCRSRSP</sequence>